<protein>
    <submittedName>
        <fullName evidence="2">Uncharacterized protein</fullName>
    </submittedName>
</protein>
<sequence>MELWKRRRYTSRSESEGHDLQSQSNQGQGFRGQGVHLQGHEHSGQGSHFQQAKMKMEPRYPMSDVQRAQVGLELNHPNHNISQQAATAPTSSSAPVKKGYKGRSQGRVMAAAANSHQIDQSTDITTRSSDVAPERRGAACNFQPIDTTSEDFPWSMTGSAISKVIKVEGMSRSTTGCDSPKSEEPPSSRFETDRNSIEVTEYNANPN</sequence>
<dbReference type="EMBL" id="LGRN01000035">
    <property type="protein sequence ID" value="OJD18423.1"/>
    <property type="molecule type" value="Genomic_DNA"/>
</dbReference>
<dbReference type="AlphaFoldDB" id="A0A1J9QQG4"/>
<dbReference type="OrthoDB" id="4186578at2759"/>
<comment type="caution">
    <text evidence="2">The sequence shown here is derived from an EMBL/GenBank/DDBJ whole genome shotgun (WGS) entry which is preliminary data.</text>
</comment>
<feature type="region of interest" description="Disordered" evidence="1">
    <location>
        <begin position="1"/>
        <end position="60"/>
    </location>
</feature>
<keyword evidence="3" id="KW-1185">Reference proteome</keyword>
<dbReference type="VEuPathDB" id="FungiDB:AJ78_01542"/>
<evidence type="ECO:0000313" key="3">
    <source>
        <dbReference type="Proteomes" id="UP000182235"/>
    </source>
</evidence>
<evidence type="ECO:0000313" key="2">
    <source>
        <dbReference type="EMBL" id="OJD18423.1"/>
    </source>
</evidence>
<feature type="region of interest" description="Disordered" evidence="1">
    <location>
        <begin position="170"/>
        <end position="207"/>
    </location>
</feature>
<feature type="compositionally biased region" description="Basic and acidic residues" evidence="1">
    <location>
        <begin position="180"/>
        <end position="196"/>
    </location>
</feature>
<name>A0A1J9QQG4_9EURO</name>
<feature type="compositionally biased region" description="Basic residues" evidence="1">
    <location>
        <begin position="1"/>
        <end position="10"/>
    </location>
</feature>
<accession>A0A1J9QQG4</accession>
<gene>
    <name evidence="2" type="ORF">AJ78_01542</name>
</gene>
<proteinExistence type="predicted"/>
<dbReference type="Proteomes" id="UP000182235">
    <property type="component" value="Unassembled WGS sequence"/>
</dbReference>
<organism evidence="2 3">
    <name type="scientific">Emergomyces pasteurianus Ep9510</name>
    <dbReference type="NCBI Taxonomy" id="1447872"/>
    <lineage>
        <taxon>Eukaryota</taxon>
        <taxon>Fungi</taxon>
        <taxon>Dikarya</taxon>
        <taxon>Ascomycota</taxon>
        <taxon>Pezizomycotina</taxon>
        <taxon>Eurotiomycetes</taxon>
        <taxon>Eurotiomycetidae</taxon>
        <taxon>Onygenales</taxon>
        <taxon>Ajellomycetaceae</taxon>
        <taxon>Emergomyces</taxon>
    </lineage>
</organism>
<evidence type="ECO:0000256" key="1">
    <source>
        <dbReference type="SAM" id="MobiDB-lite"/>
    </source>
</evidence>
<reference evidence="2 3" key="1">
    <citation type="submission" date="2015-07" db="EMBL/GenBank/DDBJ databases">
        <title>Emmonsia species relationships and genome sequence.</title>
        <authorList>
            <consortium name="The Broad Institute Genomics Platform"/>
            <person name="Cuomo C.A."/>
            <person name="Munoz J.F."/>
            <person name="Imamovic A."/>
            <person name="Priest M.E."/>
            <person name="Young S."/>
            <person name="Clay O.K."/>
            <person name="McEwen J.G."/>
        </authorList>
    </citation>
    <scope>NUCLEOTIDE SEQUENCE [LARGE SCALE GENOMIC DNA]</scope>
    <source>
        <strain evidence="2 3">UAMH 9510</strain>
    </source>
</reference>